<comment type="caution">
    <text evidence="5">The sequence shown here is derived from an EMBL/GenBank/DDBJ whole genome shotgun (WGS) entry which is preliminary data.</text>
</comment>
<keyword evidence="2 5" id="KW-0560">Oxidoreductase</keyword>
<dbReference type="GO" id="GO:0047936">
    <property type="term" value="F:glucose 1-dehydrogenase [NAD(P)+] activity"/>
    <property type="evidence" value="ECO:0007669"/>
    <property type="project" value="UniProtKB-EC"/>
</dbReference>
<reference evidence="5 6" key="1">
    <citation type="submission" date="2018-12" db="EMBL/GenBank/DDBJ databases">
        <title>Lysinibacillus antri sp. nov., isolated from a cave soil.</title>
        <authorList>
            <person name="Narsing Rao M.P."/>
            <person name="Zhang H."/>
            <person name="Dong Z.-Y."/>
            <person name="Niu X.-K."/>
            <person name="Zhang K."/>
            <person name="Fang B.-Z."/>
            <person name="Kang Y.-Q."/>
            <person name="Xiao M."/>
            <person name="Li W.-J."/>
        </authorList>
    </citation>
    <scope>NUCLEOTIDE SEQUENCE [LARGE SCALE GENOMIC DNA]</scope>
    <source>
        <strain evidence="5 6">SYSU K30002</strain>
    </source>
</reference>
<dbReference type="EMBL" id="RYYR01000019">
    <property type="protein sequence ID" value="RUL50754.1"/>
    <property type="molecule type" value="Genomic_DNA"/>
</dbReference>
<dbReference type="PRINTS" id="PR00080">
    <property type="entry name" value="SDRFAMILY"/>
</dbReference>
<evidence type="ECO:0000313" key="5">
    <source>
        <dbReference type="EMBL" id="RUL50754.1"/>
    </source>
</evidence>
<protein>
    <submittedName>
        <fullName evidence="5">Glucose 1-dehydrogenase</fullName>
        <ecNumber evidence="5">1.1.1.47</ecNumber>
    </submittedName>
</protein>
<dbReference type="AlphaFoldDB" id="A0A3S0RI68"/>
<dbReference type="NCBIfam" id="NF005559">
    <property type="entry name" value="PRK07231.1"/>
    <property type="match status" value="1"/>
</dbReference>
<accession>A0A3S0RI68</accession>
<dbReference type="Gene3D" id="3.40.50.720">
    <property type="entry name" value="NAD(P)-binding Rossmann-like Domain"/>
    <property type="match status" value="1"/>
</dbReference>
<feature type="domain" description="Ketoreductase" evidence="4">
    <location>
        <begin position="7"/>
        <end position="185"/>
    </location>
</feature>
<sequence>MSRLEGKVAVITGGARGMGAAHVRKFVEEGAKVVFTDLNEEGGRALAQELGENAVFIKHDVTNAADWDTVITETESKFGPVNILVNNAGISMSKPFLEMSEEEYRKIVDINQVSVFLGMKAVAPSMRKTGNGSIVNISSINGLVGGAVGYTDTKFAVRGMTKAAALQLAHLGIRVNSVHPGVIETPMVTEGDAVEMIKEFAKHIPLRRVAQSEEVSNLVLFLASDESSYSTGSEFVIDGGLTAM</sequence>
<dbReference type="Proteomes" id="UP000287910">
    <property type="component" value="Unassembled WGS sequence"/>
</dbReference>
<evidence type="ECO:0000313" key="6">
    <source>
        <dbReference type="Proteomes" id="UP000287910"/>
    </source>
</evidence>
<dbReference type="SMART" id="SM00822">
    <property type="entry name" value="PKS_KR"/>
    <property type="match status" value="1"/>
</dbReference>
<dbReference type="InterPro" id="IPR036291">
    <property type="entry name" value="NAD(P)-bd_dom_sf"/>
</dbReference>
<gene>
    <name evidence="5" type="ORF">EK386_13450</name>
</gene>
<dbReference type="InterPro" id="IPR057326">
    <property type="entry name" value="KR_dom"/>
</dbReference>
<dbReference type="FunFam" id="3.40.50.720:FF:000084">
    <property type="entry name" value="Short-chain dehydrogenase reductase"/>
    <property type="match status" value="1"/>
</dbReference>
<keyword evidence="3" id="KW-0520">NAD</keyword>
<evidence type="ECO:0000256" key="1">
    <source>
        <dbReference type="ARBA" id="ARBA00006484"/>
    </source>
</evidence>
<evidence type="ECO:0000259" key="4">
    <source>
        <dbReference type="SMART" id="SM00822"/>
    </source>
</evidence>
<name>A0A3S0RI68_9BACI</name>
<dbReference type="Pfam" id="PF13561">
    <property type="entry name" value="adh_short_C2"/>
    <property type="match status" value="1"/>
</dbReference>
<keyword evidence="6" id="KW-1185">Reference proteome</keyword>
<dbReference type="InterPro" id="IPR002347">
    <property type="entry name" value="SDR_fam"/>
</dbReference>
<evidence type="ECO:0000256" key="3">
    <source>
        <dbReference type="ARBA" id="ARBA00023027"/>
    </source>
</evidence>
<dbReference type="GO" id="GO:0008206">
    <property type="term" value="P:bile acid metabolic process"/>
    <property type="evidence" value="ECO:0007669"/>
    <property type="project" value="UniProtKB-ARBA"/>
</dbReference>
<comment type="similarity">
    <text evidence="1">Belongs to the short-chain dehydrogenases/reductases (SDR) family.</text>
</comment>
<dbReference type="RefSeq" id="WP_126659696.1">
    <property type="nucleotide sequence ID" value="NZ_RYYR01000019.1"/>
</dbReference>
<dbReference type="EC" id="1.1.1.47" evidence="5"/>
<dbReference type="PANTHER" id="PTHR24321:SF8">
    <property type="entry name" value="ESTRADIOL 17-BETA-DEHYDROGENASE 8-RELATED"/>
    <property type="match status" value="1"/>
</dbReference>
<dbReference type="PANTHER" id="PTHR24321">
    <property type="entry name" value="DEHYDROGENASES, SHORT CHAIN"/>
    <property type="match status" value="1"/>
</dbReference>
<evidence type="ECO:0000256" key="2">
    <source>
        <dbReference type="ARBA" id="ARBA00023002"/>
    </source>
</evidence>
<organism evidence="5 6">
    <name type="scientific">Lysinibacillus antri</name>
    <dbReference type="NCBI Taxonomy" id="2498145"/>
    <lineage>
        <taxon>Bacteria</taxon>
        <taxon>Bacillati</taxon>
        <taxon>Bacillota</taxon>
        <taxon>Bacilli</taxon>
        <taxon>Bacillales</taxon>
        <taxon>Bacillaceae</taxon>
        <taxon>Lysinibacillus</taxon>
    </lineage>
</organism>
<dbReference type="SUPFAM" id="SSF51735">
    <property type="entry name" value="NAD(P)-binding Rossmann-fold domains"/>
    <property type="match status" value="1"/>
</dbReference>
<dbReference type="PRINTS" id="PR00081">
    <property type="entry name" value="GDHRDH"/>
</dbReference>
<proteinExistence type="inferred from homology"/>